<dbReference type="Proteomes" id="UP000615446">
    <property type="component" value="Unassembled WGS sequence"/>
</dbReference>
<protein>
    <submittedName>
        <fullName evidence="1">Uncharacterized protein</fullName>
    </submittedName>
</protein>
<name>A0A8H3R1B8_9GLOM</name>
<dbReference type="AlphaFoldDB" id="A0A8H3R1B8"/>
<reference evidence="1" key="1">
    <citation type="submission" date="2019-10" db="EMBL/GenBank/DDBJ databases">
        <title>Conservation and host-specific expression of non-tandemly repeated heterogenous ribosome RNA gene in arbuscular mycorrhizal fungi.</title>
        <authorList>
            <person name="Maeda T."/>
            <person name="Kobayashi Y."/>
            <person name="Nakagawa T."/>
            <person name="Ezawa T."/>
            <person name="Yamaguchi K."/>
            <person name="Bino T."/>
            <person name="Nishimoto Y."/>
            <person name="Shigenobu S."/>
            <person name="Kawaguchi M."/>
        </authorList>
    </citation>
    <scope>NUCLEOTIDE SEQUENCE</scope>
    <source>
        <strain evidence="1">HR1</strain>
    </source>
</reference>
<sequence>MEFACFKTLLNLLKYINFKLSIICEESWIENFHNKFNKTIKSEEATSSSTETIVGGTLKANPANFLFNSGMILPTVLAAPFELVIPLLRLQSFSEDAQEDFSIHLSFSVNIITSNNFGRFTSINASIEGDEKGLNSEMCLHVAIEIRELGGKIKKNTIQEFYERNITKRGGYISTLDDIDLGLIVKTTKTDINVE</sequence>
<evidence type="ECO:0000313" key="1">
    <source>
        <dbReference type="EMBL" id="GES96694.1"/>
    </source>
</evidence>
<proteinExistence type="predicted"/>
<organism evidence="1 2">
    <name type="scientific">Rhizophagus clarus</name>
    <dbReference type="NCBI Taxonomy" id="94130"/>
    <lineage>
        <taxon>Eukaryota</taxon>
        <taxon>Fungi</taxon>
        <taxon>Fungi incertae sedis</taxon>
        <taxon>Mucoromycota</taxon>
        <taxon>Glomeromycotina</taxon>
        <taxon>Glomeromycetes</taxon>
        <taxon>Glomerales</taxon>
        <taxon>Glomeraceae</taxon>
        <taxon>Rhizophagus</taxon>
    </lineage>
</organism>
<comment type="caution">
    <text evidence="1">The sequence shown here is derived from an EMBL/GenBank/DDBJ whole genome shotgun (WGS) entry which is preliminary data.</text>
</comment>
<dbReference type="OrthoDB" id="2425201at2759"/>
<gene>
    <name evidence="1" type="ORF">RCL2_002331300</name>
</gene>
<evidence type="ECO:0000313" key="2">
    <source>
        <dbReference type="Proteomes" id="UP000615446"/>
    </source>
</evidence>
<accession>A0A8H3R1B8</accession>
<dbReference type="EMBL" id="BLAL01000252">
    <property type="protein sequence ID" value="GES96694.1"/>
    <property type="molecule type" value="Genomic_DNA"/>
</dbReference>